<dbReference type="PANTHER" id="PTHR39515:SF2">
    <property type="entry name" value="HTH-TYPE TRANSCRIPTIONAL REGULATOR RV0880"/>
    <property type="match status" value="1"/>
</dbReference>
<proteinExistence type="predicted"/>
<dbReference type="RefSeq" id="WP_060948805.1">
    <property type="nucleotide sequence ID" value="NZ_BNEK01000005.1"/>
</dbReference>
<evidence type="ECO:0000256" key="1">
    <source>
        <dbReference type="SAM" id="MobiDB-lite"/>
    </source>
</evidence>
<protein>
    <recommendedName>
        <fullName evidence="2">HTH marR-type domain-containing protein</fullName>
    </recommendedName>
</protein>
<dbReference type="EMBL" id="BNEK01000005">
    <property type="protein sequence ID" value="GHJ32910.1"/>
    <property type="molecule type" value="Genomic_DNA"/>
</dbReference>
<accession>A0ABQ3UBC5</accession>
<gene>
    <name evidence="3" type="ORF">TPA0910_73430</name>
</gene>
<name>A0ABQ3UBC5_STRHY</name>
<dbReference type="Gene3D" id="1.10.10.10">
    <property type="entry name" value="Winged helix-like DNA-binding domain superfamily/Winged helix DNA-binding domain"/>
    <property type="match status" value="1"/>
</dbReference>
<sequence length="175" mass="17951">MDELTDETRKRLLRISQAIRRDAAGLPVTTAQGAVLSLLGGGPMSVGELARAEGVQPPSMTQLVNRMEAAGWVARSGPARKGSTVRITALGRRIAADVCKSRNELLDERMAELTAADREALLAVLPVFDKMFGPPVPGAAPGPPVGDGPAGGHDAGVRRPAPGATPSGVSGRSSG</sequence>
<dbReference type="Proteomes" id="UP001054854">
    <property type="component" value="Unassembled WGS sequence"/>
</dbReference>
<dbReference type="Pfam" id="PF12802">
    <property type="entry name" value="MarR_2"/>
    <property type="match status" value="1"/>
</dbReference>
<dbReference type="SMART" id="SM00347">
    <property type="entry name" value="HTH_MARR"/>
    <property type="match status" value="1"/>
</dbReference>
<dbReference type="InterPro" id="IPR036388">
    <property type="entry name" value="WH-like_DNA-bd_sf"/>
</dbReference>
<feature type="region of interest" description="Disordered" evidence="1">
    <location>
        <begin position="133"/>
        <end position="175"/>
    </location>
</feature>
<dbReference type="InterPro" id="IPR000835">
    <property type="entry name" value="HTH_MarR-typ"/>
</dbReference>
<dbReference type="InterPro" id="IPR052526">
    <property type="entry name" value="HTH-type_Bedaq_tolerance"/>
</dbReference>
<feature type="compositionally biased region" description="Pro residues" evidence="1">
    <location>
        <begin position="134"/>
        <end position="146"/>
    </location>
</feature>
<keyword evidence="4" id="KW-1185">Reference proteome</keyword>
<comment type="caution">
    <text evidence="3">The sequence shown here is derived from an EMBL/GenBank/DDBJ whole genome shotgun (WGS) entry which is preliminary data.</text>
</comment>
<feature type="domain" description="HTH marR-type" evidence="2">
    <location>
        <begin position="21"/>
        <end position="118"/>
    </location>
</feature>
<evidence type="ECO:0000313" key="4">
    <source>
        <dbReference type="Proteomes" id="UP001054854"/>
    </source>
</evidence>
<evidence type="ECO:0000313" key="3">
    <source>
        <dbReference type="EMBL" id="GHJ32910.1"/>
    </source>
</evidence>
<reference evidence="3" key="1">
    <citation type="submission" date="2024-05" db="EMBL/GenBank/DDBJ databases">
        <title>Whole genome shotgun sequence of Streptomyces hygroscopicus NBRC 113678.</title>
        <authorList>
            <person name="Komaki H."/>
            <person name="Tamura T."/>
        </authorList>
    </citation>
    <scope>NUCLEOTIDE SEQUENCE</scope>
    <source>
        <strain evidence="3">N11-34</strain>
    </source>
</reference>
<dbReference type="InterPro" id="IPR036390">
    <property type="entry name" value="WH_DNA-bd_sf"/>
</dbReference>
<dbReference type="PANTHER" id="PTHR39515">
    <property type="entry name" value="CONSERVED PROTEIN"/>
    <property type="match status" value="1"/>
</dbReference>
<organism evidence="3 4">
    <name type="scientific">Streptomyces hygroscopicus</name>
    <dbReference type="NCBI Taxonomy" id="1912"/>
    <lineage>
        <taxon>Bacteria</taxon>
        <taxon>Bacillati</taxon>
        <taxon>Actinomycetota</taxon>
        <taxon>Actinomycetes</taxon>
        <taxon>Kitasatosporales</taxon>
        <taxon>Streptomycetaceae</taxon>
        <taxon>Streptomyces</taxon>
        <taxon>Streptomyces violaceusniger group</taxon>
    </lineage>
</organism>
<evidence type="ECO:0000259" key="2">
    <source>
        <dbReference type="SMART" id="SM00347"/>
    </source>
</evidence>
<dbReference type="SUPFAM" id="SSF46785">
    <property type="entry name" value="Winged helix' DNA-binding domain"/>
    <property type="match status" value="1"/>
</dbReference>